<dbReference type="EMBL" id="JAPDRL010000004">
    <property type="protein sequence ID" value="KAJ9668930.1"/>
    <property type="molecule type" value="Genomic_DNA"/>
</dbReference>
<sequence length="393" mass="41038">MSYNDDYPRREGYGEHGRESGYSGPRGDFGREEFDERRGGGYGGGREEYGREGGYDERRGHFGGERREEFGREGGYGERRGEYGGGYGGGYEGERERGYGRPEGYEGGRGYEGERGYGGEPHRPRRDDSPGYEDRRREMAEYGSTGYGAGNPVHGGPNIRADRPGGDFHYGGGGSAGDNYYDSSKTFGEERYASTGTGYGGGGAYGGYSDDFSGAEDRALEYAGDSADRSLFASALGGLAGRRQNLRDEDLDEDDAVRQHRSLYGDGDGERGFGGGYGGGQASSGNLGAAAAMQALKMFTGGSGGGHSAAQGQSQNAFIGMAMGQAAKLFDQQAAAGKTSPGANKQDAVASAAQMALKMYLKSEMGGGHSSGGGSSGGGAAGLLNMASKFLTK</sequence>
<reference evidence="3" key="1">
    <citation type="submission" date="2022-10" db="EMBL/GenBank/DDBJ databases">
        <title>Culturing micro-colonial fungi from biological soil crusts in the Mojave desert and describing Neophaeococcomyces mojavensis, and introducing the new genera and species Taxawa tesnikishii.</title>
        <authorList>
            <person name="Kurbessoian T."/>
            <person name="Stajich J.E."/>
        </authorList>
    </citation>
    <scope>NUCLEOTIDE SEQUENCE</scope>
    <source>
        <strain evidence="3">TK_1</strain>
    </source>
</reference>
<comment type="caution">
    <text evidence="3">The sequence shown here is derived from an EMBL/GenBank/DDBJ whole genome shotgun (WGS) entry which is preliminary data.</text>
</comment>
<accession>A0ABQ9P2Z9</accession>
<organism evidence="3 4">
    <name type="scientific">Coniosporium apollinis</name>
    <dbReference type="NCBI Taxonomy" id="61459"/>
    <lineage>
        <taxon>Eukaryota</taxon>
        <taxon>Fungi</taxon>
        <taxon>Dikarya</taxon>
        <taxon>Ascomycota</taxon>
        <taxon>Pezizomycotina</taxon>
        <taxon>Dothideomycetes</taxon>
        <taxon>Dothideomycetes incertae sedis</taxon>
        <taxon>Coniosporium</taxon>
    </lineage>
</organism>
<dbReference type="Proteomes" id="UP001172684">
    <property type="component" value="Unassembled WGS sequence"/>
</dbReference>
<evidence type="ECO:0000313" key="4">
    <source>
        <dbReference type="Proteomes" id="UP001172684"/>
    </source>
</evidence>
<dbReference type="PANTHER" id="PTHR39477:SF1">
    <property type="entry name" value="BETA-FLANKING PROTEIN"/>
    <property type="match status" value="1"/>
</dbReference>
<feature type="domain" description="DUF7721" evidence="2">
    <location>
        <begin position="211"/>
        <end position="303"/>
    </location>
</feature>
<evidence type="ECO:0000256" key="1">
    <source>
        <dbReference type="SAM" id="MobiDB-lite"/>
    </source>
</evidence>
<dbReference type="PANTHER" id="PTHR39477">
    <property type="entry name" value="CHROMOSOME 8, WHOLE GENOME SHOTGUN SEQUENCE"/>
    <property type="match status" value="1"/>
</dbReference>
<evidence type="ECO:0000313" key="3">
    <source>
        <dbReference type="EMBL" id="KAJ9668930.1"/>
    </source>
</evidence>
<gene>
    <name evidence="3" type="ORF">H2201_000756</name>
</gene>
<feature type="compositionally biased region" description="Basic and acidic residues" evidence="1">
    <location>
        <begin position="28"/>
        <end position="82"/>
    </location>
</feature>
<dbReference type="InterPro" id="IPR056138">
    <property type="entry name" value="DUF7721"/>
</dbReference>
<feature type="compositionally biased region" description="Basic and acidic residues" evidence="1">
    <location>
        <begin position="92"/>
        <end position="140"/>
    </location>
</feature>
<dbReference type="Pfam" id="PF24845">
    <property type="entry name" value="DUF7721"/>
    <property type="match status" value="1"/>
</dbReference>
<evidence type="ECO:0000259" key="2">
    <source>
        <dbReference type="Pfam" id="PF24845"/>
    </source>
</evidence>
<name>A0ABQ9P2Z9_9PEZI</name>
<keyword evidence="4" id="KW-1185">Reference proteome</keyword>
<protein>
    <recommendedName>
        <fullName evidence="2">DUF7721 domain-containing protein</fullName>
    </recommendedName>
</protein>
<feature type="region of interest" description="Disordered" evidence="1">
    <location>
        <begin position="1"/>
        <end position="176"/>
    </location>
</feature>
<proteinExistence type="predicted"/>
<feature type="compositionally biased region" description="Basic and acidic residues" evidence="1">
    <location>
        <begin position="1"/>
        <end position="19"/>
    </location>
</feature>